<name>A0ABW3GIU8_9PROT</name>
<comment type="caution">
    <text evidence="1">The sequence shown here is derived from an EMBL/GenBank/DDBJ whole genome shotgun (WGS) entry which is preliminary data.</text>
</comment>
<protein>
    <submittedName>
        <fullName evidence="1">Uncharacterized protein</fullName>
    </submittedName>
</protein>
<dbReference type="Proteomes" id="UP001597106">
    <property type="component" value="Unassembled WGS sequence"/>
</dbReference>
<evidence type="ECO:0000313" key="2">
    <source>
        <dbReference type="Proteomes" id="UP001597106"/>
    </source>
</evidence>
<proteinExistence type="predicted"/>
<dbReference type="RefSeq" id="WP_379073616.1">
    <property type="nucleotide sequence ID" value="NZ_JBHTJW010000001.1"/>
</dbReference>
<dbReference type="EMBL" id="JBHTJW010000001">
    <property type="protein sequence ID" value="MFD0928557.1"/>
    <property type="molecule type" value="Genomic_DNA"/>
</dbReference>
<sequence length="168" mass="18456">MGGIKQCRAAWLVTGSCLFSLWWPVSFALASSDSAKVISAMTVTEDKHGSKSTSKPAVIALVNLDEVSPDCQQQVTMARIKTVAYSESGMTPEKIKFDWQGNALDVATNVGENPVLTLEEIQAAHQFIRVGKQYLIHFQLCSDGQQRSLINLYATLNPPNRPARKMKS</sequence>
<keyword evidence="2" id="KW-1185">Reference proteome</keyword>
<accession>A0ABW3GIU8</accession>
<organism evidence="1 2">
    <name type="scientific">Methylophilus glucosoxydans</name>
    <dbReference type="NCBI Taxonomy" id="752553"/>
    <lineage>
        <taxon>Bacteria</taxon>
        <taxon>Pseudomonadati</taxon>
        <taxon>Pseudomonadota</taxon>
        <taxon>Betaproteobacteria</taxon>
        <taxon>Nitrosomonadales</taxon>
        <taxon>Methylophilaceae</taxon>
        <taxon>Methylophilus</taxon>
    </lineage>
</organism>
<reference evidence="2" key="1">
    <citation type="journal article" date="2019" name="Int. J. Syst. Evol. Microbiol.">
        <title>The Global Catalogue of Microorganisms (GCM) 10K type strain sequencing project: providing services to taxonomists for standard genome sequencing and annotation.</title>
        <authorList>
            <consortium name="The Broad Institute Genomics Platform"/>
            <consortium name="The Broad Institute Genome Sequencing Center for Infectious Disease"/>
            <person name="Wu L."/>
            <person name="Ma J."/>
        </authorList>
    </citation>
    <scope>NUCLEOTIDE SEQUENCE [LARGE SCALE GENOMIC DNA]</scope>
    <source>
        <strain evidence="2">CCUG 59685</strain>
    </source>
</reference>
<gene>
    <name evidence="1" type="ORF">ACFQ1T_02070</name>
</gene>
<evidence type="ECO:0000313" key="1">
    <source>
        <dbReference type="EMBL" id="MFD0928557.1"/>
    </source>
</evidence>